<dbReference type="GO" id="GO:0008299">
    <property type="term" value="P:isoprenoid biosynthetic process"/>
    <property type="evidence" value="ECO:0007669"/>
    <property type="project" value="UniProtKB-ARBA"/>
</dbReference>
<name>A0A135T7B8_9PEZI</name>
<dbReference type="SUPFAM" id="SSF48576">
    <property type="entry name" value="Terpenoid synthases"/>
    <property type="match status" value="1"/>
</dbReference>
<dbReference type="GO" id="GO:0046872">
    <property type="term" value="F:metal ion binding"/>
    <property type="evidence" value="ECO:0007669"/>
    <property type="project" value="UniProtKB-KW"/>
</dbReference>
<comment type="similarity">
    <text evidence="2 4">Belongs to the terpene synthase family.</text>
</comment>
<evidence type="ECO:0000256" key="5">
    <source>
        <dbReference type="SAM" id="MobiDB-lite"/>
    </source>
</evidence>
<dbReference type="SFLD" id="SFLDG01020">
    <property type="entry name" value="Terpene_Cyclase_Like_2"/>
    <property type="match status" value="1"/>
</dbReference>
<keyword evidence="4" id="KW-0456">Lyase</keyword>
<evidence type="ECO:0000256" key="3">
    <source>
        <dbReference type="ARBA" id="ARBA00022842"/>
    </source>
</evidence>
<dbReference type="OrthoDB" id="2861623at2759"/>
<accession>A0A135T7B8</accession>
<evidence type="ECO:0000256" key="4">
    <source>
        <dbReference type="RuleBase" id="RU366034"/>
    </source>
</evidence>
<keyword evidence="4" id="KW-0479">Metal-binding</keyword>
<comment type="caution">
    <text evidence="6">The sequence shown here is derived from an EMBL/GenBank/DDBJ whole genome shotgun (WGS) entry which is preliminary data.</text>
</comment>
<reference evidence="6 7" key="1">
    <citation type="submission" date="2014-02" db="EMBL/GenBank/DDBJ databases">
        <title>The genome sequence of Colletotrichum simmondsii CBS122122.</title>
        <authorList>
            <person name="Baroncelli R."/>
            <person name="Thon M.R."/>
        </authorList>
    </citation>
    <scope>NUCLEOTIDE SEQUENCE [LARGE SCALE GENOMIC DNA]</scope>
    <source>
        <strain evidence="6 7">CBS122122</strain>
    </source>
</reference>
<dbReference type="PANTHER" id="PTHR35201:SF4">
    <property type="entry name" value="BETA-PINACENE SYNTHASE-RELATED"/>
    <property type="match status" value="1"/>
</dbReference>
<dbReference type="AlphaFoldDB" id="A0A135T7B8"/>
<keyword evidence="3 4" id="KW-0460">Magnesium</keyword>
<dbReference type="Proteomes" id="UP000070328">
    <property type="component" value="Unassembled WGS sequence"/>
</dbReference>
<dbReference type="InterPro" id="IPR034686">
    <property type="entry name" value="Terpene_cyclase-like_2"/>
</dbReference>
<sequence length="399" mass="44967">MSHSSVAAAPFSLHPALSSTPRGHQTRDNDLLPQRTHGVREKMLLQLHGQKIRIPDLGRLMEDWPRDQNPHLDAVDSKILQIIESHAVNDAVRGRLTKAMLSKQLTGWYPYASCDRIEALTSFQAWMFIVDDMLDQYSLLHKFDFASLHVLLADCRDFIDRSLGLLTTRTSETSQPKYRDHDAVVSFAEYAEAVMKANGDNYSYRQRIAKEATATLDGYRQEAVNRYAGRATSLQEYLGYREASSCIMQVAVNLEFANGINLPEEVMASPEMRELYRAAVAIVWIVNDIVSLRKELKEGFVENLVVLLANGDAQKGLDGAVTRLEHEVSALNDAVKASARRFDDTPYKNHVTLLAKNCKNMCMANWLWSMKTPRYCLSDIKPDAEGGYTFTVDSTPEES</sequence>
<evidence type="ECO:0000256" key="1">
    <source>
        <dbReference type="ARBA" id="ARBA00001946"/>
    </source>
</evidence>
<evidence type="ECO:0000313" key="7">
    <source>
        <dbReference type="Proteomes" id="UP000070328"/>
    </source>
</evidence>
<proteinExistence type="inferred from homology"/>
<gene>
    <name evidence="6" type="ORF">CSIM01_12190</name>
</gene>
<feature type="region of interest" description="Disordered" evidence="5">
    <location>
        <begin position="1"/>
        <end position="31"/>
    </location>
</feature>
<keyword evidence="7" id="KW-1185">Reference proteome</keyword>
<dbReference type="EC" id="4.2.3.-" evidence="4"/>
<dbReference type="GO" id="GO:0010333">
    <property type="term" value="F:terpene synthase activity"/>
    <property type="evidence" value="ECO:0007669"/>
    <property type="project" value="InterPro"/>
</dbReference>
<protein>
    <recommendedName>
        <fullName evidence="4">Terpene synthase</fullName>
        <ecNumber evidence="4">4.2.3.-</ecNumber>
    </recommendedName>
</protein>
<dbReference type="EMBL" id="JFBX01000256">
    <property type="protein sequence ID" value="KXH44037.1"/>
    <property type="molecule type" value="Genomic_DNA"/>
</dbReference>
<dbReference type="SFLD" id="SFLDS00005">
    <property type="entry name" value="Isoprenoid_Synthase_Type_I"/>
    <property type="match status" value="1"/>
</dbReference>
<dbReference type="InterPro" id="IPR008949">
    <property type="entry name" value="Isoprenoid_synthase_dom_sf"/>
</dbReference>
<comment type="cofactor">
    <cofactor evidence="1 4">
        <name>Mg(2+)</name>
        <dbReference type="ChEBI" id="CHEBI:18420"/>
    </cofactor>
</comment>
<dbReference type="Pfam" id="PF19086">
    <property type="entry name" value="Terpene_syn_C_2"/>
    <property type="match status" value="1"/>
</dbReference>
<dbReference type="Gene3D" id="1.10.600.10">
    <property type="entry name" value="Farnesyl Diphosphate Synthase"/>
    <property type="match status" value="1"/>
</dbReference>
<organism evidence="6 7">
    <name type="scientific">Colletotrichum simmondsii</name>
    <dbReference type="NCBI Taxonomy" id="703756"/>
    <lineage>
        <taxon>Eukaryota</taxon>
        <taxon>Fungi</taxon>
        <taxon>Dikarya</taxon>
        <taxon>Ascomycota</taxon>
        <taxon>Pezizomycotina</taxon>
        <taxon>Sordariomycetes</taxon>
        <taxon>Hypocreomycetidae</taxon>
        <taxon>Glomerellales</taxon>
        <taxon>Glomerellaceae</taxon>
        <taxon>Colletotrichum</taxon>
        <taxon>Colletotrichum acutatum species complex</taxon>
    </lineage>
</organism>
<evidence type="ECO:0000256" key="2">
    <source>
        <dbReference type="ARBA" id="ARBA00006333"/>
    </source>
</evidence>
<evidence type="ECO:0000313" key="6">
    <source>
        <dbReference type="EMBL" id="KXH44037.1"/>
    </source>
</evidence>
<dbReference type="PANTHER" id="PTHR35201">
    <property type="entry name" value="TERPENE SYNTHASE"/>
    <property type="match status" value="1"/>
</dbReference>